<dbReference type="PROSITE" id="PS51935">
    <property type="entry name" value="NLPC_P60"/>
    <property type="match status" value="1"/>
</dbReference>
<keyword evidence="3" id="KW-0378">Hydrolase</keyword>
<evidence type="ECO:0000256" key="3">
    <source>
        <dbReference type="ARBA" id="ARBA00022801"/>
    </source>
</evidence>
<accession>A0A1H1JAN7</accession>
<dbReference type="InterPro" id="IPR000064">
    <property type="entry name" value="NLP_P60_dom"/>
</dbReference>
<sequence length="136" mass="15067">MTITREQIVAEARTWLGTKYRHQGRVKGLSVDCVGLVFGVAAALGVPHQPVSDYSRRPDGTLMPGIEAQTEPVTGEPDAGDIVVFQWAAEPMHVAILTSPDHIIHAFAINRVVCEHRIDERWRRRIACFRAFPGVA</sequence>
<dbReference type="Pfam" id="PF00877">
    <property type="entry name" value="NLPC_P60"/>
    <property type="match status" value="1"/>
</dbReference>
<keyword evidence="7" id="KW-1185">Reference proteome</keyword>
<reference evidence="7" key="1">
    <citation type="submission" date="2016-10" db="EMBL/GenBank/DDBJ databases">
        <authorList>
            <person name="Varghese N."/>
            <person name="Submissions S."/>
        </authorList>
    </citation>
    <scope>NUCLEOTIDE SEQUENCE [LARGE SCALE GENOMIC DNA]</scope>
    <source>
        <strain evidence="7">DUS833</strain>
    </source>
</reference>
<dbReference type="GO" id="GO:0008234">
    <property type="term" value="F:cysteine-type peptidase activity"/>
    <property type="evidence" value="ECO:0007669"/>
    <property type="project" value="UniProtKB-KW"/>
</dbReference>
<keyword evidence="2" id="KW-0645">Protease</keyword>
<evidence type="ECO:0000259" key="5">
    <source>
        <dbReference type="PROSITE" id="PS51935"/>
    </source>
</evidence>
<evidence type="ECO:0000313" key="6">
    <source>
        <dbReference type="EMBL" id="SDR47042.1"/>
    </source>
</evidence>
<dbReference type="AlphaFoldDB" id="A0A1H1JAN7"/>
<dbReference type="GO" id="GO:0006508">
    <property type="term" value="P:proteolysis"/>
    <property type="evidence" value="ECO:0007669"/>
    <property type="project" value="UniProtKB-KW"/>
</dbReference>
<gene>
    <name evidence="6" type="ORF">SAMN05445850_4500</name>
</gene>
<protein>
    <submittedName>
        <fullName evidence="6">Putative phage cell wall peptidase, NlpC/P60 family</fullName>
    </submittedName>
</protein>
<dbReference type="Proteomes" id="UP000199365">
    <property type="component" value="Unassembled WGS sequence"/>
</dbReference>
<comment type="similarity">
    <text evidence="1">Belongs to the peptidase C40 family.</text>
</comment>
<dbReference type="STRING" id="157910.SAMN05445850_4500"/>
<keyword evidence="4" id="KW-0788">Thiol protease</keyword>
<dbReference type="SUPFAM" id="SSF54001">
    <property type="entry name" value="Cysteine proteinases"/>
    <property type="match status" value="1"/>
</dbReference>
<feature type="domain" description="NlpC/P60" evidence="5">
    <location>
        <begin position="2"/>
        <end position="133"/>
    </location>
</feature>
<evidence type="ECO:0000313" key="7">
    <source>
        <dbReference type="Proteomes" id="UP000199365"/>
    </source>
</evidence>
<evidence type="ECO:0000256" key="4">
    <source>
        <dbReference type="ARBA" id="ARBA00022807"/>
    </source>
</evidence>
<organism evidence="6 7">
    <name type="scientific">Paraburkholderia tuberum</name>
    <dbReference type="NCBI Taxonomy" id="157910"/>
    <lineage>
        <taxon>Bacteria</taxon>
        <taxon>Pseudomonadati</taxon>
        <taxon>Pseudomonadota</taxon>
        <taxon>Betaproteobacteria</taxon>
        <taxon>Burkholderiales</taxon>
        <taxon>Burkholderiaceae</taxon>
        <taxon>Paraburkholderia</taxon>
    </lineage>
</organism>
<evidence type="ECO:0000256" key="1">
    <source>
        <dbReference type="ARBA" id="ARBA00007074"/>
    </source>
</evidence>
<evidence type="ECO:0000256" key="2">
    <source>
        <dbReference type="ARBA" id="ARBA00022670"/>
    </source>
</evidence>
<proteinExistence type="inferred from homology"/>
<dbReference type="RefSeq" id="WP_090806978.1">
    <property type="nucleotide sequence ID" value="NZ_FNKX01000002.1"/>
</dbReference>
<name>A0A1H1JAN7_9BURK</name>
<dbReference type="InterPro" id="IPR038765">
    <property type="entry name" value="Papain-like_cys_pep_sf"/>
</dbReference>
<dbReference type="Gene3D" id="3.90.1720.10">
    <property type="entry name" value="endopeptidase domain like (from Nostoc punctiforme)"/>
    <property type="match status" value="1"/>
</dbReference>
<dbReference type="EMBL" id="FNKX01000002">
    <property type="protein sequence ID" value="SDR47042.1"/>
    <property type="molecule type" value="Genomic_DNA"/>
</dbReference>